<feature type="transmembrane region" description="Helical" evidence="8">
    <location>
        <begin position="185"/>
        <end position="204"/>
    </location>
</feature>
<keyword evidence="5" id="KW-0769">Symport</keyword>
<dbReference type="InterPro" id="IPR020846">
    <property type="entry name" value="MFS_dom"/>
</dbReference>
<dbReference type="Pfam" id="PF07690">
    <property type="entry name" value="MFS_1"/>
    <property type="match status" value="1"/>
</dbReference>
<feature type="transmembrane region" description="Helical" evidence="8">
    <location>
        <begin position="330"/>
        <end position="351"/>
    </location>
</feature>
<dbReference type="Proteomes" id="UP000216478">
    <property type="component" value="Unassembled WGS sequence"/>
</dbReference>
<feature type="transmembrane region" description="Helical" evidence="8">
    <location>
        <begin position="51"/>
        <end position="72"/>
    </location>
</feature>
<dbReference type="InterPro" id="IPR036259">
    <property type="entry name" value="MFS_trans_sf"/>
</dbReference>
<feature type="transmembrane region" description="Helical" evidence="8">
    <location>
        <begin position="84"/>
        <end position="103"/>
    </location>
</feature>
<keyword evidence="6 8" id="KW-1133">Transmembrane helix</keyword>
<feature type="transmembrane region" description="Helical" evidence="8">
    <location>
        <begin position="233"/>
        <end position="254"/>
    </location>
</feature>
<comment type="caution">
    <text evidence="10">The sequence shown here is derived from an EMBL/GenBank/DDBJ whole genome shotgun (WGS) entry which is preliminary data.</text>
</comment>
<evidence type="ECO:0000256" key="3">
    <source>
        <dbReference type="ARBA" id="ARBA00022475"/>
    </source>
</evidence>
<protein>
    <submittedName>
        <fullName evidence="10">Sugar (And other) transporter family protein</fullName>
    </submittedName>
</protein>
<name>A0A256F219_9HYPH</name>
<feature type="transmembrane region" description="Helical" evidence="8">
    <location>
        <begin position="363"/>
        <end position="382"/>
    </location>
</feature>
<dbReference type="AlphaFoldDB" id="A0A256F219"/>
<evidence type="ECO:0000256" key="7">
    <source>
        <dbReference type="ARBA" id="ARBA00023136"/>
    </source>
</evidence>
<keyword evidence="11" id="KW-1185">Reference proteome</keyword>
<keyword evidence="3" id="KW-1003">Cell membrane</keyword>
<comment type="subcellular location">
    <subcellularLocation>
        <location evidence="1">Cell membrane</location>
        <topology evidence="1">Multi-pass membrane protein</topology>
    </subcellularLocation>
</comment>
<evidence type="ECO:0000256" key="8">
    <source>
        <dbReference type="SAM" id="Phobius"/>
    </source>
</evidence>
<dbReference type="Gene3D" id="1.20.1250.20">
    <property type="entry name" value="MFS general substrate transporter like domains"/>
    <property type="match status" value="2"/>
</dbReference>
<feature type="transmembrane region" description="Helical" evidence="8">
    <location>
        <begin position="302"/>
        <end position="318"/>
    </location>
</feature>
<keyword evidence="7 8" id="KW-0472">Membrane</keyword>
<keyword evidence="4 8" id="KW-0812">Transmembrane</keyword>
<evidence type="ECO:0000259" key="9">
    <source>
        <dbReference type="PROSITE" id="PS50850"/>
    </source>
</evidence>
<evidence type="ECO:0000256" key="5">
    <source>
        <dbReference type="ARBA" id="ARBA00022847"/>
    </source>
</evidence>
<dbReference type="SUPFAM" id="SSF103473">
    <property type="entry name" value="MFS general substrate transporter"/>
    <property type="match status" value="1"/>
</dbReference>
<evidence type="ECO:0000256" key="1">
    <source>
        <dbReference type="ARBA" id="ARBA00004651"/>
    </source>
</evidence>
<reference evidence="10 11" key="1">
    <citation type="submission" date="2017-07" db="EMBL/GenBank/DDBJ databases">
        <title>Phylogenetic study on the rhizospheric bacterium Ochrobactrum sp. A44.</title>
        <authorList>
            <person name="Krzyzanowska D.M."/>
            <person name="Ossowicki A."/>
            <person name="Rajewska M."/>
            <person name="Maciag T."/>
            <person name="Kaczynski Z."/>
            <person name="Czerwicka M."/>
            <person name="Jafra S."/>
        </authorList>
    </citation>
    <scope>NUCLEOTIDE SEQUENCE [LARGE SCALE GENOMIC DNA]</scope>
    <source>
        <strain evidence="10 11">OgA9a</strain>
    </source>
</reference>
<dbReference type="EMBL" id="NNRL01000165">
    <property type="protein sequence ID" value="OYR08746.1"/>
    <property type="molecule type" value="Genomic_DNA"/>
</dbReference>
<evidence type="ECO:0000256" key="6">
    <source>
        <dbReference type="ARBA" id="ARBA00022989"/>
    </source>
</evidence>
<accession>A0A256F219</accession>
<dbReference type="PANTHER" id="PTHR43528:SF1">
    <property type="entry name" value="ALPHA-KETOGLUTARATE PERMEASE"/>
    <property type="match status" value="1"/>
</dbReference>
<feature type="transmembrane region" description="Helical" evidence="8">
    <location>
        <begin position="394"/>
        <end position="413"/>
    </location>
</feature>
<evidence type="ECO:0000313" key="11">
    <source>
        <dbReference type="Proteomes" id="UP000216478"/>
    </source>
</evidence>
<dbReference type="PROSITE" id="PS50850">
    <property type="entry name" value="MFS"/>
    <property type="match status" value="1"/>
</dbReference>
<dbReference type="InterPro" id="IPR051084">
    <property type="entry name" value="H+-coupled_symporters"/>
</dbReference>
<evidence type="ECO:0000256" key="2">
    <source>
        <dbReference type="ARBA" id="ARBA00022448"/>
    </source>
</evidence>
<gene>
    <name evidence="10" type="ORF">CEV33_2996</name>
</gene>
<feature type="transmembrane region" description="Helical" evidence="8">
    <location>
        <begin position="274"/>
        <end position="295"/>
    </location>
</feature>
<evidence type="ECO:0000256" key="4">
    <source>
        <dbReference type="ARBA" id="ARBA00022692"/>
    </source>
</evidence>
<dbReference type="OrthoDB" id="9783227at2"/>
<dbReference type="GO" id="GO:0005886">
    <property type="term" value="C:plasma membrane"/>
    <property type="evidence" value="ECO:0007669"/>
    <property type="project" value="UniProtKB-SubCell"/>
</dbReference>
<evidence type="ECO:0000313" key="10">
    <source>
        <dbReference type="EMBL" id="OYR08746.1"/>
    </source>
</evidence>
<keyword evidence="2" id="KW-0813">Transport</keyword>
<dbReference type="InterPro" id="IPR011701">
    <property type="entry name" value="MFS"/>
</dbReference>
<dbReference type="GO" id="GO:0015293">
    <property type="term" value="F:symporter activity"/>
    <property type="evidence" value="ECO:0007669"/>
    <property type="project" value="UniProtKB-KW"/>
</dbReference>
<sequence length="443" mass="47257">MTTMIDRQQRLKSLRAVSAGNALEWFDWTLYGIFSVYLARNLFDNSDKASALLATLGVFAGGFIARPIGGWVFGMLGDRYGRKLTLVLTMSLLALTSLGIALIPSYETIGVGASVLLFLCRLTQGLAHGGESGVAFAYVAEIAPKERRGFWSSSVFVSVTLGVMAATALAALLSSSLSPEAMETWGWRVGFATGALLGLYALILRRSAAESEVFEAASEDASRAKLEITGRQAARIAVNIIMLGAATNAAYYTWVTFAPATAIATRGMNPSGAYFASLLAQVACIIWLPICGLLSDRFGRKPMVMAWGLAVIIFTIPIDRIVTDEPWTLFVAQLMGLGSWALLAAIFPALVAEQVPTQARARGIGFVTSFSVAIFGGTAPYLNTWLNSTGYGYIYLGYVMVLGLIACIASMMIRETAGVDLNDITVPASDKILSGNKILPDSA</sequence>
<feature type="transmembrane region" description="Helical" evidence="8">
    <location>
        <begin position="150"/>
        <end position="173"/>
    </location>
</feature>
<dbReference type="PANTHER" id="PTHR43528">
    <property type="entry name" value="ALPHA-KETOGLUTARATE PERMEASE"/>
    <property type="match status" value="1"/>
</dbReference>
<feature type="domain" description="Major facilitator superfamily (MFS) profile" evidence="9">
    <location>
        <begin position="13"/>
        <end position="417"/>
    </location>
</feature>
<proteinExistence type="predicted"/>
<dbReference type="RefSeq" id="WP_094542107.1">
    <property type="nucleotide sequence ID" value="NZ_JBHEER010000006.1"/>
</dbReference>
<organism evidence="10 11">
    <name type="scientific">Brucella grignonensis</name>
    <dbReference type="NCBI Taxonomy" id="94627"/>
    <lineage>
        <taxon>Bacteria</taxon>
        <taxon>Pseudomonadati</taxon>
        <taxon>Pseudomonadota</taxon>
        <taxon>Alphaproteobacteria</taxon>
        <taxon>Hyphomicrobiales</taxon>
        <taxon>Brucellaceae</taxon>
        <taxon>Brucella/Ochrobactrum group</taxon>
        <taxon>Brucella</taxon>
    </lineage>
</organism>